<evidence type="ECO:0000313" key="9">
    <source>
        <dbReference type="Proteomes" id="UP001597119"/>
    </source>
</evidence>
<dbReference type="PANTHER" id="PTHR44936">
    <property type="entry name" value="SENSOR PROTEIN CREC"/>
    <property type="match status" value="1"/>
</dbReference>
<dbReference type="SUPFAM" id="SSF55874">
    <property type="entry name" value="ATPase domain of HSP90 chaperone/DNA topoisomerase II/histidine kinase"/>
    <property type="match status" value="1"/>
</dbReference>
<name>A0ABD6C849_9EURY</name>
<dbReference type="InterPro" id="IPR004358">
    <property type="entry name" value="Sig_transdc_His_kin-like_C"/>
</dbReference>
<dbReference type="InterPro" id="IPR005467">
    <property type="entry name" value="His_kinase_dom"/>
</dbReference>
<dbReference type="PRINTS" id="PR00344">
    <property type="entry name" value="BCTRLSENSOR"/>
</dbReference>
<evidence type="ECO:0000256" key="5">
    <source>
        <dbReference type="ARBA" id="ARBA00022777"/>
    </source>
</evidence>
<accession>A0ABD6C849</accession>
<dbReference type="CDD" id="cd00075">
    <property type="entry name" value="HATPase"/>
    <property type="match status" value="1"/>
</dbReference>
<keyword evidence="3" id="KW-0808">Transferase</keyword>
<organism evidence="8 9">
    <name type="scientific">Halorientalis brevis</name>
    <dbReference type="NCBI Taxonomy" id="1126241"/>
    <lineage>
        <taxon>Archaea</taxon>
        <taxon>Methanobacteriati</taxon>
        <taxon>Methanobacteriota</taxon>
        <taxon>Stenosarchaea group</taxon>
        <taxon>Halobacteria</taxon>
        <taxon>Halobacteriales</taxon>
        <taxon>Haloarculaceae</taxon>
        <taxon>Halorientalis</taxon>
    </lineage>
</organism>
<dbReference type="GO" id="GO:0004673">
    <property type="term" value="F:protein histidine kinase activity"/>
    <property type="evidence" value="ECO:0007669"/>
    <property type="project" value="UniProtKB-EC"/>
</dbReference>
<evidence type="ECO:0000259" key="7">
    <source>
        <dbReference type="PROSITE" id="PS50109"/>
    </source>
</evidence>
<dbReference type="Pfam" id="PF02518">
    <property type="entry name" value="HATPase_c"/>
    <property type="match status" value="1"/>
</dbReference>
<dbReference type="EMBL" id="JBHUDJ010000002">
    <property type="protein sequence ID" value="MFD1586513.1"/>
    <property type="molecule type" value="Genomic_DNA"/>
</dbReference>
<keyword evidence="9" id="KW-1185">Reference proteome</keyword>
<dbReference type="Proteomes" id="UP001597119">
    <property type="component" value="Unassembled WGS sequence"/>
</dbReference>
<reference evidence="8 9" key="1">
    <citation type="journal article" date="2019" name="Int. J. Syst. Evol. Microbiol.">
        <title>The Global Catalogue of Microorganisms (GCM) 10K type strain sequencing project: providing services to taxonomists for standard genome sequencing and annotation.</title>
        <authorList>
            <consortium name="The Broad Institute Genomics Platform"/>
            <consortium name="The Broad Institute Genome Sequencing Center for Infectious Disease"/>
            <person name="Wu L."/>
            <person name="Ma J."/>
        </authorList>
    </citation>
    <scope>NUCLEOTIDE SEQUENCE [LARGE SCALE GENOMIC DNA]</scope>
    <source>
        <strain evidence="8 9">CGMCC 1.12125</strain>
    </source>
</reference>
<dbReference type="InterPro" id="IPR003594">
    <property type="entry name" value="HATPase_dom"/>
</dbReference>
<evidence type="ECO:0000313" key="8">
    <source>
        <dbReference type="EMBL" id="MFD1586513.1"/>
    </source>
</evidence>
<keyword evidence="4" id="KW-0547">Nucleotide-binding</keyword>
<evidence type="ECO:0000256" key="4">
    <source>
        <dbReference type="ARBA" id="ARBA00022741"/>
    </source>
</evidence>
<gene>
    <name evidence="8" type="ORF">ACFR9U_05935</name>
</gene>
<dbReference type="InterPro" id="IPR025847">
    <property type="entry name" value="MEDS_domain"/>
</dbReference>
<dbReference type="AlphaFoldDB" id="A0ABD6C849"/>
<dbReference type="SMART" id="SM00387">
    <property type="entry name" value="HATPase_c"/>
    <property type="match status" value="1"/>
</dbReference>
<evidence type="ECO:0000256" key="2">
    <source>
        <dbReference type="ARBA" id="ARBA00012438"/>
    </source>
</evidence>
<dbReference type="InterPro" id="IPR036890">
    <property type="entry name" value="HATPase_C_sf"/>
</dbReference>
<comment type="catalytic activity">
    <reaction evidence="1">
        <text>ATP + protein L-histidine = ADP + protein N-phospho-L-histidine.</text>
        <dbReference type="EC" id="2.7.13.3"/>
    </reaction>
</comment>
<proteinExistence type="predicted"/>
<dbReference type="InterPro" id="IPR050980">
    <property type="entry name" value="2C_sensor_his_kinase"/>
</dbReference>
<dbReference type="PANTHER" id="PTHR44936:SF10">
    <property type="entry name" value="SENSOR PROTEIN RSTB"/>
    <property type="match status" value="1"/>
</dbReference>
<keyword evidence="5" id="KW-0418">Kinase</keyword>
<dbReference type="RefSeq" id="WP_247379558.1">
    <property type="nucleotide sequence ID" value="NZ_JALLGV010000007.1"/>
</dbReference>
<dbReference type="PROSITE" id="PS50109">
    <property type="entry name" value="HIS_KIN"/>
    <property type="match status" value="1"/>
</dbReference>
<dbReference type="Pfam" id="PF14417">
    <property type="entry name" value="MEDS"/>
    <property type="match status" value="1"/>
</dbReference>
<dbReference type="Gene3D" id="3.30.565.10">
    <property type="entry name" value="Histidine kinase-like ATPase, C-terminal domain"/>
    <property type="match status" value="1"/>
</dbReference>
<dbReference type="EC" id="2.7.13.3" evidence="2"/>
<feature type="domain" description="Histidine kinase" evidence="7">
    <location>
        <begin position="250"/>
        <end position="456"/>
    </location>
</feature>
<evidence type="ECO:0000256" key="1">
    <source>
        <dbReference type="ARBA" id="ARBA00000085"/>
    </source>
</evidence>
<protein>
    <recommendedName>
        <fullName evidence="2">histidine kinase</fullName>
        <ecNumber evidence="2">2.7.13.3</ecNumber>
    </recommendedName>
</protein>
<sequence>MGRTLEDHATFLRQQTQVELLDAIEEVAVHDHLALIYENRQEQFDAALPFIEAGLENDEKCIYIADDNLVEDVTSEFEARGMAVERALDSGAFEVAVPADTYLRDGYFDPDEMLAFLETETEAALAEGFDALRVTGEMTWQLGGDPGTERLMEYEAKLTPFLDEHACLAICQYNRTRFSDEVLRGVVETHPQLIYRYTLCENPHFVPPEEFLATEHTWSLDRVLDSLVEGQRLRNRLRDREVQLQVLNRALRHNLRNNVNVVLSTLEFLERDLGDEYAEELARIRDHGESLVRMSEQARQASTILERAESFQTADLTPILTRQLERVERQVSDAAVTAELPDRAPVLAVDGIELAFEELLDNAIRHNDSDAPRVRVDASCTPNGAVNVRIADNGPGIPADDAEVLTGDRDIDQLFHGSGFGLWLVNWLVDRSRGTLAFEENEPRGSVVEVRLPHARDADAPDGPLH</sequence>
<keyword evidence="6" id="KW-0067">ATP-binding</keyword>
<evidence type="ECO:0000256" key="3">
    <source>
        <dbReference type="ARBA" id="ARBA00022679"/>
    </source>
</evidence>
<evidence type="ECO:0000256" key="6">
    <source>
        <dbReference type="ARBA" id="ARBA00022840"/>
    </source>
</evidence>
<comment type="caution">
    <text evidence="8">The sequence shown here is derived from an EMBL/GenBank/DDBJ whole genome shotgun (WGS) entry which is preliminary data.</text>
</comment>
<dbReference type="GO" id="GO:0005524">
    <property type="term" value="F:ATP binding"/>
    <property type="evidence" value="ECO:0007669"/>
    <property type="project" value="UniProtKB-KW"/>
</dbReference>